<evidence type="ECO:0000256" key="2">
    <source>
        <dbReference type="ARBA" id="ARBA00022801"/>
    </source>
</evidence>
<protein>
    <submittedName>
        <fullName evidence="4">NUDIX hydrolase</fullName>
    </submittedName>
</protein>
<dbReference type="PROSITE" id="PS51462">
    <property type="entry name" value="NUDIX"/>
    <property type="match status" value="1"/>
</dbReference>
<comment type="cofactor">
    <cofactor evidence="1">
        <name>Mg(2+)</name>
        <dbReference type="ChEBI" id="CHEBI:18420"/>
    </cofactor>
</comment>
<organism evidence="4 5">
    <name type="scientific">Neisseria dumasiana</name>
    <dbReference type="NCBI Taxonomy" id="1931275"/>
    <lineage>
        <taxon>Bacteria</taxon>
        <taxon>Pseudomonadati</taxon>
        <taxon>Pseudomonadota</taxon>
        <taxon>Betaproteobacteria</taxon>
        <taxon>Neisseriales</taxon>
        <taxon>Neisseriaceae</taxon>
        <taxon>Neisseria</taxon>
    </lineage>
</organism>
<evidence type="ECO:0000259" key="3">
    <source>
        <dbReference type="PROSITE" id="PS51462"/>
    </source>
</evidence>
<dbReference type="PROSITE" id="PS00893">
    <property type="entry name" value="NUDIX_BOX"/>
    <property type="match status" value="1"/>
</dbReference>
<evidence type="ECO:0000313" key="4">
    <source>
        <dbReference type="EMBL" id="OSI25007.1"/>
    </source>
</evidence>
<keyword evidence="2 4" id="KW-0378">Hydrolase</keyword>
<dbReference type="Pfam" id="PF00293">
    <property type="entry name" value="NUDIX"/>
    <property type="match status" value="1"/>
</dbReference>
<dbReference type="GO" id="GO:0016787">
    <property type="term" value="F:hydrolase activity"/>
    <property type="evidence" value="ECO:0007669"/>
    <property type="project" value="UniProtKB-KW"/>
</dbReference>
<gene>
    <name evidence="4" type="ORF">BV912_01095</name>
</gene>
<dbReference type="InterPro" id="IPR000086">
    <property type="entry name" value="NUDIX_hydrolase_dom"/>
</dbReference>
<evidence type="ECO:0000313" key="5">
    <source>
        <dbReference type="Proteomes" id="UP000193303"/>
    </source>
</evidence>
<dbReference type="Gene3D" id="3.90.79.10">
    <property type="entry name" value="Nucleoside Triphosphate Pyrophosphohydrolase"/>
    <property type="match status" value="1"/>
</dbReference>
<dbReference type="EMBL" id="MTAB01000002">
    <property type="protein sequence ID" value="OSI25007.1"/>
    <property type="molecule type" value="Genomic_DNA"/>
</dbReference>
<proteinExistence type="predicted"/>
<feature type="domain" description="Nudix hydrolase" evidence="3">
    <location>
        <begin position="125"/>
        <end position="269"/>
    </location>
</feature>
<dbReference type="OrthoDB" id="5621792at2"/>
<dbReference type="InterPro" id="IPR015797">
    <property type="entry name" value="NUDIX_hydrolase-like_dom_sf"/>
</dbReference>
<dbReference type="AlphaFoldDB" id="A0A1X3DLF5"/>
<dbReference type="RefSeq" id="WP_085357751.1">
    <property type="nucleotide sequence ID" value="NZ_MTAB01000002.1"/>
</dbReference>
<reference evidence="5" key="1">
    <citation type="submission" date="2017-01" db="EMBL/GenBank/DDBJ databases">
        <authorList>
            <person name="Mah S.A."/>
            <person name="Swanson W.J."/>
            <person name="Moy G.W."/>
            <person name="Vacquier V.D."/>
        </authorList>
    </citation>
    <scope>NUCLEOTIDE SEQUENCE [LARGE SCALE GENOMIC DNA]</scope>
    <source>
        <strain evidence="5">124861</strain>
    </source>
</reference>
<dbReference type="Proteomes" id="UP000193303">
    <property type="component" value="Unassembled WGS sequence"/>
</dbReference>
<dbReference type="SUPFAM" id="SSF55811">
    <property type="entry name" value="Nudix"/>
    <property type="match status" value="1"/>
</dbReference>
<accession>A0A1X3DLF5</accession>
<comment type="caution">
    <text evidence="4">The sequence shown here is derived from an EMBL/GenBank/DDBJ whole genome shotgun (WGS) entry which is preliminary data.</text>
</comment>
<evidence type="ECO:0000256" key="1">
    <source>
        <dbReference type="ARBA" id="ARBA00001946"/>
    </source>
</evidence>
<dbReference type="STRING" id="1931275.BV914_01620"/>
<name>A0A1X3DLF5_9NEIS</name>
<dbReference type="InterPro" id="IPR020084">
    <property type="entry name" value="NUDIX_hydrolase_CS"/>
</dbReference>
<dbReference type="CDD" id="cd03676">
    <property type="entry name" value="NUDIX_Tnr3_like"/>
    <property type="match status" value="1"/>
</dbReference>
<sequence>MITRPQFTRRLSETEHDRLLSRLQTHFNPQADTWQPLWLNGVKLGRLNGAWLQRVQQDWPERSETKPDGFHLYADNWLTIGDSLQHMTQSWHQLGVLGGWRNEKFDVEDAEGKPLFALERAAFRPLGLMSHAVHINGLTLHEGEWMFWIGRRSPYKAVDPNKLDNLVGGGIASGESVREAMMREGGEEAGLDISLLHNLACQNQRLSVRPVARGLHNELLHIFDVVLPSEIRPENQDGEVAEFTLMNPTELTAAMCDGLMMNDAMLATLDAFSRYGLLDEGHGLSKWLADTRRPA</sequence>